<keyword evidence="1" id="KW-1133">Transmembrane helix</keyword>
<sequence length="269" mass="29821">MSEQDAKPQNAARRTFLKQSGIALGGVVVGGVVGGVLLRPKPQVKVETKVETKVEEKVVEKVVEKEVEKIVPQPVYYHQALMFFSLEQFAIAEAAAERIFPQDDSGPGAKELGAAFYIDHQLAGPWGNNSRDYMMGPFPKAEPTQGMQTRLTRKEIFAIGLQGLQDYSMQKYKKGFADLSAAEQDEVLKVFEAGEAVQLEGTSTSAFFGLLRTGTLEGIYSDPLYGGNKDMQGWKMKRYPGNQPSYFNDIEKDGFIVIEPKSLHDHLNH</sequence>
<evidence type="ECO:0000313" key="3">
    <source>
        <dbReference type="Proteomes" id="UP000054526"/>
    </source>
</evidence>
<reference evidence="2 3" key="1">
    <citation type="submission" date="2014-12" db="EMBL/GenBank/DDBJ databases">
        <title>Draft genome sequence of Cohnella kolymensis strain B-2846.</title>
        <authorList>
            <person name="Karlyshev A.V."/>
            <person name="Kudryashova E.B."/>
        </authorList>
    </citation>
    <scope>NUCLEOTIDE SEQUENCE [LARGE SCALE GENOMIC DNA]</scope>
    <source>
        <strain evidence="2 3">VKM B-2846</strain>
    </source>
</reference>
<dbReference type="InterPro" id="IPR027056">
    <property type="entry name" value="Gluconate_2DH_su3"/>
</dbReference>
<feature type="transmembrane region" description="Helical" evidence="1">
    <location>
        <begin position="21"/>
        <end position="38"/>
    </location>
</feature>
<evidence type="ECO:0000256" key="1">
    <source>
        <dbReference type="SAM" id="Phobius"/>
    </source>
</evidence>
<proteinExistence type="predicted"/>
<dbReference type="EMBL" id="JXAL01000016">
    <property type="protein sequence ID" value="KIL35804.1"/>
    <property type="molecule type" value="Genomic_DNA"/>
</dbReference>
<dbReference type="Proteomes" id="UP000054526">
    <property type="component" value="Unassembled WGS sequence"/>
</dbReference>
<comment type="caution">
    <text evidence="2">The sequence shown here is derived from an EMBL/GenBank/DDBJ whole genome shotgun (WGS) entry which is preliminary data.</text>
</comment>
<accession>A0ABR5A426</accession>
<gene>
    <name evidence="2" type="ORF">SD71_10360</name>
</gene>
<dbReference type="RefSeq" id="WP_041062407.1">
    <property type="nucleotide sequence ID" value="NZ_JXAL01000016.1"/>
</dbReference>
<evidence type="ECO:0000313" key="2">
    <source>
        <dbReference type="EMBL" id="KIL35804.1"/>
    </source>
</evidence>
<keyword evidence="1" id="KW-0812">Transmembrane</keyword>
<protein>
    <submittedName>
        <fullName evidence="2">Dehydrogenase</fullName>
    </submittedName>
</protein>
<keyword evidence="3" id="KW-1185">Reference proteome</keyword>
<keyword evidence="1" id="KW-0472">Membrane</keyword>
<name>A0ABR5A426_9BACL</name>
<dbReference type="Pfam" id="PF13618">
    <property type="entry name" value="Gluconate_2-dh3"/>
    <property type="match status" value="1"/>
</dbReference>
<organism evidence="2 3">
    <name type="scientific">Cohnella kolymensis</name>
    <dbReference type="NCBI Taxonomy" id="1590652"/>
    <lineage>
        <taxon>Bacteria</taxon>
        <taxon>Bacillati</taxon>
        <taxon>Bacillota</taxon>
        <taxon>Bacilli</taxon>
        <taxon>Bacillales</taxon>
        <taxon>Paenibacillaceae</taxon>
        <taxon>Cohnella</taxon>
    </lineage>
</organism>